<dbReference type="InterPro" id="IPR017853">
    <property type="entry name" value="GH"/>
</dbReference>
<keyword evidence="3 4" id="KW-0326">Glycosidase</keyword>
<dbReference type="SUPFAM" id="SSF51445">
    <property type="entry name" value="(Trans)glycosidases"/>
    <property type="match status" value="1"/>
</dbReference>
<feature type="chain" id="PRO_5045199187" description="GH26 domain-containing protein" evidence="5">
    <location>
        <begin position="30"/>
        <end position="358"/>
    </location>
</feature>
<dbReference type="EMBL" id="BAAAHH010000007">
    <property type="protein sequence ID" value="GAA0947724.1"/>
    <property type="molecule type" value="Genomic_DNA"/>
</dbReference>
<dbReference type="PANTHER" id="PTHR40079">
    <property type="entry name" value="MANNAN ENDO-1,4-BETA-MANNOSIDASE E-RELATED"/>
    <property type="match status" value="1"/>
</dbReference>
<sequence length="358" mass="40067">MKKALHRLAVLSLPLALTASVLPAQSVSAAVDRTAKLNAKAPKGFKRKNAKGVTNVNKYLYPRRDYVGVFTQYDNSTPVKGARYFGGLVGKKKPNVIKGFANWGAPFDQEWAKTIWKAGAIPQWELEAHPVDWNDNITVKKIASGKADAYIKQIAQSIRAAKVPVALSFAHEFNGDWYEWGYCSRPKHTPPATACKYKTRPADFKKAWKRMHGIFTKAGATNTIWMWSPNETGPRAEVGLKQFYPGNAYVDWIGLIGYYRSTSSTYAKVFSPSIRQLRKFTKKPIIIGEVSTRPGGNRPRQIRDFLKNVAADPGVIGFIWFNKDQRKNEGPNGDYRVEKSKAGVNAFKTGLKKGYFGR</sequence>
<accession>A0ABP4B915</accession>
<evidence type="ECO:0000256" key="2">
    <source>
        <dbReference type="ARBA" id="ARBA00022801"/>
    </source>
</evidence>
<feature type="active site" description="Proton donor" evidence="4">
    <location>
        <position position="172"/>
    </location>
</feature>
<evidence type="ECO:0000256" key="4">
    <source>
        <dbReference type="PROSITE-ProRule" id="PRU01100"/>
    </source>
</evidence>
<dbReference type="Pfam" id="PF02156">
    <property type="entry name" value="Glyco_hydro_26"/>
    <property type="match status" value="1"/>
</dbReference>
<evidence type="ECO:0000313" key="7">
    <source>
        <dbReference type="EMBL" id="GAA0947724.1"/>
    </source>
</evidence>
<keyword evidence="8" id="KW-1185">Reference proteome</keyword>
<evidence type="ECO:0000256" key="5">
    <source>
        <dbReference type="SAM" id="SignalP"/>
    </source>
</evidence>
<evidence type="ECO:0000256" key="1">
    <source>
        <dbReference type="ARBA" id="ARBA00007754"/>
    </source>
</evidence>
<protein>
    <recommendedName>
        <fullName evidence="6">GH26 domain-containing protein</fullName>
    </recommendedName>
</protein>
<dbReference type="InterPro" id="IPR022790">
    <property type="entry name" value="GH26_dom"/>
</dbReference>
<feature type="domain" description="GH26" evidence="6">
    <location>
        <begin position="47"/>
        <end position="347"/>
    </location>
</feature>
<dbReference type="InterPro" id="IPR000805">
    <property type="entry name" value="Glyco_hydro_26"/>
</dbReference>
<dbReference type="PROSITE" id="PS51764">
    <property type="entry name" value="GH26"/>
    <property type="match status" value="1"/>
</dbReference>
<gene>
    <name evidence="7" type="ORF">GCM10009550_23470</name>
</gene>
<keyword evidence="2 4" id="KW-0378">Hydrolase</keyword>
<name>A0ABP4B915_9ACTN</name>
<proteinExistence type="inferred from homology"/>
<dbReference type="Proteomes" id="UP001500665">
    <property type="component" value="Unassembled WGS sequence"/>
</dbReference>
<comment type="similarity">
    <text evidence="1 4">Belongs to the glycosyl hydrolase 26 family.</text>
</comment>
<reference evidence="8" key="1">
    <citation type="journal article" date="2019" name="Int. J. Syst. Evol. Microbiol.">
        <title>The Global Catalogue of Microorganisms (GCM) 10K type strain sequencing project: providing services to taxonomists for standard genome sequencing and annotation.</title>
        <authorList>
            <consortium name="The Broad Institute Genomics Platform"/>
            <consortium name="The Broad Institute Genome Sequencing Center for Infectious Disease"/>
            <person name="Wu L."/>
            <person name="Ma J."/>
        </authorList>
    </citation>
    <scope>NUCLEOTIDE SEQUENCE [LARGE SCALE GENOMIC DNA]</scope>
    <source>
        <strain evidence="8">JCM 10696</strain>
    </source>
</reference>
<feature type="signal peptide" evidence="5">
    <location>
        <begin position="1"/>
        <end position="29"/>
    </location>
</feature>
<evidence type="ECO:0000313" key="8">
    <source>
        <dbReference type="Proteomes" id="UP001500665"/>
    </source>
</evidence>
<feature type="active site" description="Nucleophile" evidence="4">
    <location>
        <position position="289"/>
    </location>
</feature>
<dbReference type="RefSeq" id="WP_344239794.1">
    <property type="nucleotide sequence ID" value="NZ_BAAAHH010000007.1"/>
</dbReference>
<dbReference type="PANTHER" id="PTHR40079:SF4">
    <property type="entry name" value="GH26 DOMAIN-CONTAINING PROTEIN-RELATED"/>
    <property type="match status" value="1"/>
</dbReference>
<evidence type="ECO:0000256" key="3">
    <source>
        <dbReference type="ARBA" id="ARBA00023295"/>
    </source>
</evidence>
<organism evidence="7 8">
    <name type="scientific">Actinocorallia libanotica</name>
    <dbReference type="NCBI Taxonomy" id="46162"/>
    <lineage>
        <taxon>Bacteria</taxon>
        <taxon>Bacillati</taxon>
        <taxon>Actinomycetota</taxon>
        <taxon>Actinomycetes</taxon>
        <taxon>Streptosporangiales</taxon>
        <taxon>Thermomonosporaceae</taxon>
        <taxon>Actinocorallia</taxon>
    </lineage>
</organism>
<evidence type="ECO:0000259" key="6">
    <source>
        <dbReference type="PROSITE" id="PS51764"/>
    </source>
</evidence>
<dbReference type="Gene3D" id="3.20.20.80">
    <property type="entry name" value="Glycosidases"/>
    <property type="match status" value="1"/>
</dbReference>
<keyword evidence="5" id="KW-0732">Signal</keyword>
<comment type="caution">
    <text evidence="7">The sequence shown here is derived from an EMBL/GenBank/DDBJ whole genome shotgun (WGS) entry which is preliminary data.</text>
</comment>